<dbReference type="InterPro" id="IPR043128">
    <property type="entry name" value="Rev_trsase/Diguanyl_cyclase"/>
</dbReference>
<evidence type="ECO:0000256" key="2">
    <source>
        <dbReference type="ARBA" id="ARBA00022695"/>
    </source>
</evidence>
<evidence type="ECO:0000256" key="5">
    <source>
        <dbReference type="ARBA" id="ARBA00022801"/>
    </source>
</evidence>
<proteinExistence type="predicted"/>
<feature type="compositionally biased region" description="Acidic residues" evidence="7">
    <location>
        <begin position="189"/>
        <end position="243"/>
    </location>
</feature>
<evidence type="ECO:0000256" key="4">
    <source>
        <dbReference type="ARBA" id="ARBA00022759"/>
    </source>
</evidence>
<keyword evidence="6 9" id="KW-0695">RNA-directed DNA polymerase</keyword>
<keyword evidence="5" id="KW-0378">Hydrolase</keyword>
<feature type="compositionally biased region" description="Pro residues" evidence="7">
    <location>
        <begin position="155"/>
        <end position="173"/>
    </location>
</feature>
<reference evidence="9" key="1">
    <citation type="journal article" date="2022" name="Int. J. Mol. Sci.">
        <title>Draft Genome of Tanacetum Coccineum: Genomic Comparison of Closely Related Tanacetum-Family Plants.</title>
        <authorList>
            <person name="Yamashiro T."/>
            <person name="Shiraishi A."/>
            <person name="Nakayama K."/>
            <person name="Satake H."/>
        </authorList>
    </citation>
    <scope>NUCLEOTIDE SEQUENCE</scope>
</reference>
<keyword evidence="2" id="KW-0548">Nucleotidyltransferase</keyword>
<evidence type="ECO:0000313" key="9">
    <source>
        <dbReference type="EMBL" id="GJT30629.1"/>
    </source>
</evidence>
<dbReference type="Gene3D" id="3.30.70.270">
    <property type="match status" value="1"/>
</dbReference>
<dbReference type="Pfam" id="PF17917">
    <property type="entry name" value="RT_RNaseH"/>
    <property type="match status" value="1"/>
</dbReference>
<gene>
    <name evidence="9" type="ORF">Tco_0910904</name>
</gene>
<comment type="caution">
    <text evidence="9">The sequence shown here is derived from an EMBL/GenBank/DDBJ whole genome shotgun (WGS) entry which is preliminary data.</text>
</comment>
<sequence>MAPKKRTTRLNPKTTTITPATTSVTNAQLKAMIDQGVAATLAARDAERNMNGDDSHISRMGVRRTEQTSRECTYNDFLKCQSLNFKGTEGVADWYQEPRYSHVRFNYIHCLHTQKDPVPFEGLSDIGSPGVVRPEHEGLPWMLDDPYVQVTLQAPPSPDYIPGPKEPQSPPLPDFVLEPLPDYVPEFDSKEDPEEDDYEDPEEDPVDYLADGGDDGNDEDEPSDDDDDEEVDIEADYEEEEEYPTSADSTAVALPAADQAPSTEETEPFEIDKSAATPPPHPAYRVTTRISIPAPVPTPVWSDVEVADISAIIYSTPSSPHYPCSPNLLFLIRSLGYRAAMIQLRAEAAYTSHSLPLPPPIILSHTRPDAPSSGTPPLLLPSTKCTEDRPEVTLPPRKRLGIALVPRYEIIESSSAAAARPARGLRADNGFITIMDREIRRDLERDVGYGITNSWDDIVKAMQGTPVVTDVASTENANNANNQKGTESVEATCKYGSEEFRDQLLKRECPKLKNNNNRGNQVRGGNAPAKVYAVGNAWINPDSNVVTGYHQLRVREEDIPKTAASELVTAIMNFKTSKNREELLKLDLELLKDMKSCMPIFKWNFVDPESLAEHYQRFIEGFSKISKPMTKLTQKKVKFKWGSEDFIVYCDASTKGLGAALMQREKVIAYASRQLKIHEKNYTTHDLELRAVVFSLKL</sequence>
<keyword evidence="1" id="KW-0808">Transferase</keyword>
<name>A0ABQ5D0J0_9ASTR</name>
<keyword evidence="10" id="KW-1185">Reference proteome</keyword>
<reference evidence="9" key="2">
    <citation type="submission" date="2022-01" db="EMBL/GenBank/DDBJ databases">
        <authorList>
            <person name="Yamashiro T."/>
            <person name="Shiraishi A."/>
            <person name="Satake H."/>
            <person name="Nakayama K."/>
        </authorList>
    </citation>
    <scope>NUCLEOTIDE SEQUENCE</scope>
</reference>
<keyword evidence="3" id="KW-0540">Nuclease</keyword>
<feature type="region of interest" description="Disordered" evidence="7">
    <location>
        <begin position="152"/>
        <end position="282"/>
    </location>
</feature>
<dbReference type="Proteomes" id="UP001151760">
    <property type="component" value="Unassembled WGS sequence"/>
</dbReference>
<organism evidence="9 10">
    <name type="scientific">Tanacetum coccineum</name>
    <dbReference type="NCBI Taxonomy" id="301880"/>
    <lineage>
        <taxon>Eukaryota</taxon>
        <taxon>Viridiplantae</taxon>
        <taxon>Streptophyta</taxon>
        <taxon>Embryophyta</taxon>
        <taxon>Tracheophyta</taxon>
        <taxon>Spermatophyta</taxon>
        <taxon>Magnoliopsida</taxon>
        <taxon>eudicotyledons</taxon>
        <taxon>Gunneridae</taxon>
        <taxon>Pentapetalae</taxon>
        <taxon>asterids</taxon>
        <taxon>campanulids</taxon>
        <taxon>Asterales</taxon>
        <taxon>Asteraceae</taxon>
        <taxon>Asteroideae</taxon>
        <taxon>Anthemideae</taxon>
        <taxon>Anthemidinae</taxon>
        <taxon>Tanacetum</taxon>
    </lineage>
</organism>
<keyword evidence="4" id="KW-0255">Endonuclease</keyword>
<dbReference type="SUPFAM" id="SSF56672">
    <property type="entry name" value="DNA/RNA polymerases"/>
    <property type="match status" value="1"/>
</dbReference>
<evidence type="ECO:0000259" key="8">
    <source>
        <dbReference type="Pfam" id="PF17917"/>
    </source>
</evidence>
<evidence type="ECO:0000256" key="1">
    <source>
        <dbReference type="ARBA" id="ARBA00022679"/>
    </source>
</evidence>
<dbReference type="EMBL" id="BQNB010014642">
    <property type="protein sequence ID" value="GJT30629.1"/>
    <property type="molecule type" value="Genomic_DNA"/>
</dbReference>
<dbReference type="GO" id="GO:0003964">
    <property type="term" value="F:RNA-directed DNA polymerase activity"/>
    <property type="evidence" value="ECO:0007669"/>
    <property type="project" value="UniProtKB-KW"/>
</dbReference>
<accession>A0ABQ5D0J0</accession>
<evidence type="ECO:0000256" key="6">
    <source>
        <dbReference type="ARBA" id="ARBA00022918"/>
    </source>
</evidence>
<evidence type="ECO:0000256" key="7">
    <source>
        <dbReference type="SAM" id="MobiDB-lite"/>
    </source>
</evidence>
<evidence type="ECO:0000256" key="3">
    <source>
        <dbReference type="ARBA" id="ARBA00022722"/>
    </source>
</evidence>
<evidence type="ECO:0000313" key="10">
    <source>
        <dbReference type="Proteomes" id="UP001151760"/>
    </source>
</evidence>
<feature type="domain" description="Reverse transcriptase RNase H-like" evidence="8">
    <location>
        <begin position="643"/>
        <end position="697"/>
    </location>
</feature>
<dbReference type="InterPro" id="IPR041373">
    <property type="entry name" value="RT_RNaseH"/>
</dbReference>
<dbReference type="PANTHER" id="PTHR34072">
    <property type="entry name" value="ENZYMATIC POLYPROTEIN-RELATED"/>
    <property type="match status" value="1"/>
</dbReference>
<protein>
    <submittedName>
        <fullName evidence="9">Reverse transcriptase domain-containing protein</fullName>
    </submittedName>
</protein>
<dbReference type="InterPro" id="IPR043502">
    <property type="entry name" value="DNA/RNA_pol_sf"/>
</dbReference>